<keyword evidence="7" id="KW-1185">Reference proteome</keyword>
<dbReference type="PANTHER" id="PTHR32089:SF112">
    <property type="entry name" value="LYSOZYME-LIKE PROTEIN-RELATED"/>
    <property type="match status" value="1"/>
</dbReference>
<dbReference type="Proteomes" id="UP000245921">
    <property type="component" value="Unassembled WGS sequence"/>
</dbReference>
<dbReference type="SUPFAM" id="SSF58104">
    <property type="entry name" value="Methyl-accepting chemotaxis protein (MCP) signaling domain"/>
    <property type="match status" value="1"/>
</dbReference>
<dbReference type="InterPro" id="IPR004089">
    <property type="entry name" value="MCPsignal_dom"/>
</dbReference>
<dbReference type="SMART" id="SM00283">
    <property type="entry name" value="MA"/>
    <property type="match status" value="1"/>
</dbReference>
<feature type="transmembrane region" description="Helical" evidence="4">
    <location>
        <begin position="382"/>
        <end position="404"/>
    </location>
</feature>
<evidence type="ECO:0000313" key="7">
    <source>
        <dbReference type="Proteomes" id="UP000245921"/>
    </source>
</evidence>
<dbReference type="GO" id="GO:0007165">
    <property type="term" value="P:signal transduction"/>
    <property type="evidence" value="ECO:0007669"/>
    <property type="project" value="UniProtKB-KW"/>
</dbReference>
<dbReference type="AlphaFoldDB" id="A0AA45HIX7"/>
<evidence type="ECO:0000256" key="1">
    <source>
        <dbReference type="ARBA" id="ARBA00023224"/>
    </source>
</evidence>
<dbReference type="Gene3D" id="1.10.287.950">
    <property type="entry name" value="Methyl-accepting chemotaxis protein"/>
    <property type="match status" value="1"/>
</dbReference>
<keyword evidence="4" id="KW-1133">Transmembrane helix</keyword>
<dbReference type="Pfam" id="PF00015">
    <property type="entry name" value="MCPsignal"/>
    <property type="match status" value="1"/>
</dbReference>
<evidence type="ECO:0000256" key="3">
    <source>
        <dbReference type="SAM" id="Coils"/>
    </source>
</evidence>
<protein>
    <submittedName>
        <fullName evidence="6">Methyl-accepting chemotaxis protein</fullName>
    </submittedName>
</protein>
<reference evidence="6 7" key="1">
    <citation type="submission" date="2018-05" db="EMBL/GenBank/DDBJ databases">
        <title>Genomic Encyclopedia of Type Strains, Phase IV (KMG-IV): sequencing the most valuable type-strain genomes for metagenomic binning, comparative biology and taxonomic classification.</title>
        <authorList>
            <person name="Goeker M."/>
        </authorList>
    </citation>
    <scope>NUCLEOTIDE SEQUENCE [LARGE SCALE GENOMIC DNA]</scope>
    <source>
        <strain evidence="6 7">DSM 24906</strain>
    </source>
</reference>
<dbReference type="GO" id="GO:0016020">
    <property type="term" value="C:membrane"/>
    <property type="evidence" value="ECO:0007669"/>
    <property type="project" value="InterPro"/>
</dbReference>
<feature type="coiled-coil region" evidence="3">
    <location>
        <begin position="704"/>
        <end position="745"/>
    </location>
</feature>
<evidence type="ECO:0000259" key="5">
    <source>
        <dbReference type="PROSITE" id="PS50111"/>
    </source>
</evidence>
<evidence type="ECO:0000256" key="4">
    <source>
        <dbReference type="SAM" id="Phobius"/>
    </source>
</evidence>
<feature type="domain" description="Methyl-accepting transducer" evidence="5">
    <location>
        <begin position="479"/>
        <end position="715"/>
    </location>
</feature>
<keyword evidence="3" id="KW-0175">Coiled coil</keyword>
<keyword evidence="4" id="KW-0472">Membrane</keyword>
<sequence length="765" mass="89168">MNYKVNWFNKISNKIAIIMLLIAVIPTLFIVFYMKTNVDKESIKVQNNLNEKISILEENYEKEFESYNENVIENINDYNLYIVEEIKNIEKDINDKFSNSYQESFDSKLKTLTNVFVNFIRNEKSDIEKIGRLITENRDLREITANKKISLMQRYNLLEPFAMHLYMTGMQLWVVNPEKTNKDNIVQVKNDIINKKSEYFKDSNNIIKSQDMSKYLEKYFKDFLNSTNKHPKIVTLSIDNLPYYMGIFPITGIDKVDTINGFLIIFDEFNYQKLIDISLILDSYITVYSKDKSPLYSNLPLDSLKIDDKKIIEEYSTDKIIGKNLRSHYKKIDDFDGIYIQVSDVFKDAKADIEIPLKTDFKVDFYVPEKQKFNFNIDLDKIIQNIFIILFFIIVIIFLISYYISKKIGKNVNNINDELRNISDGNLNYFNKTIKKNDGEFFLMKNNLENTKKSLKDIINSIKENTQNLLHVSKNINNDSNDLEFFQENIKDIINKTKNLDNKIENILNNALIQMQELLKNSFELKNNSDKLSNINKEVKIFSEIGLEQVKTINVNNEDIENFMSKTFIDLEKFKKEFENINSYIENIMNISEQTNLLALNASIEAARAGESGKGFSVVAEEIRKLSEKTQSTATNINENVLNLSERFKELIKGLNSSKNGVDNLKSSVKNLNLGFNDLNNSTKESIEYSKNLKSSIDIQLLNVENFKESITNIKDNINISKDELDNLLNTLEKNLEIFERLNNDSQSIDRISSLLEDKCKKFNI</sequence>
<feature type="coiled-coil region" evidence="3">
    <location>
        <begin position="445"/>
        <end position="528"/>
    </location>
</feature>
<feature type="transmembrane region" description="Helical" evidence="4">
    <location>
        <begin position="15"/>
        <end position="34"/>
    </location>
</feature>
<comment type="caution">
    <text evidence="6">The sequence shown here is derived from an EMBL/GenBank/DDBJ whole genome shotgun (WGS) entry which is preliminary data.</text>
</comment>
<organism evidence="6 7">
    <name type="scientific">Oceanotoga teriensis</name>
    <dbReference type="NCBI Taxonomy" id="515440"/>
    <lineage>
        <taxon>Bacteria</taxon>
        <taxon>Thermotogati</taxon>
        <taxon>Thermotogota</taxon>
        <taxon>Thermotogae</taxon>
        <taxon>Petrotogales</taxon>
        <taxon>Petrotogaceae</taxon>
        <taxon>Oceanotoga</taxon>
    </lineage>
</organism>
<dbReference type="RefSeq" id="WP_109604326.1">
    <property type="nucleotide sequence ID" value="NZ_QGGI01000005.1"/>
</dbReference>
<accession>A0AA45HIX7</accession>
<dbReference type="Gene3D" id="6.10.340.10">
    <property type="match status" value="1"/>
</dbReference>
<gene>
    <name evidence="6" type="ORF">C7380_10538</name>
</gene>
<dbReference type="EMBL" id="QGGI01000005">
    <property type="protein sequence ID" value="PWJ95411.1"/>
    <property type="molecule type" value="Genomic_DNA"/>
</dbReference>
<evidence type="ECO:0000256" key="2">
    <source>
        <dbReference type="PROSITE-ProRule" id="PRU00284"/>
    </source>
</evidence>
<keyword evidence="4" id="KW-0812">Transmembrane</keyword>
<dbReference type="PANTHER" id="PTHR32089">
    <property type="entry name" value="METHYL-ACCEPTING CHEMOTAXIS PROTEIN MCPB"/>
    <property type="match status" value="1"/>
</dbReference>
<proteinExistence type="predicted"/>
<keyword evidence="1 2" id="KW-0807">Transducer</keyword>
<name>A0AA45HIX7_9BACT</name>
<evidence type="ECO:0000313" key="6">
    <source>
        <dbReference type="EMBL" id="PWJ95411.1"/>
    </source>
</evidence>
<dbReference type="PROSITE" id="PS50111">
    <property type="entry name" value="CHEMOTAXIS_TRANSDUC_2"/>
    <property type="match status" value="1"/>
</dbReference>